<accession>A0A1M5THX7</accession>
<dbReference type="AlphaFoldDB" id="A0A1M5THX7"/>
<sequence length="62" mass="7110">MNNNKNLKKTNKKTNAELRKMYSEQGSDIGIVNGKKIDSNNKRLTKRSKLSHKKNASYNEEA</sequence>
<feature type="compositionally biased region" description="Basic residues" evidence="1">
    <location>
        <begin position="1"/>
        <end position="12"/>
    </location>
</feature>
<feature type="region of interest" description="Disordered" evidence="1">
    <location>
        <begin position="1"/>
        <end position="62"/>
    </location>
</feature>
<dbReference type="RefSeq" id="WP_072726346.1">
    <property type="nucleotide sequence ID" value="NZ_FQXH01000034.1"/>
</dbReference>
<dbReference type="EMBL" id="FQXH01000034">
    <property type="protein sequence ID" value="SHH50271.1"/>
    <property type="molecule type" value="Genomic_DNA"/>
</dbReference>
<evidence type="ECO:0000313" key="2">
    <source>
        <dbReference type="EMBL" id="SHH50271.1"/>
    </source>
</evidence>
<protein>
    <submittedName>
        <fullName evidence="2">Uncharacterized protein</fullName>
    </submittedName>
</protein>
<organism evidence="2 3">
    <name type="scientific">Tepidibacter thalassicus DSM 15285</name>
    <dbReference type="NCBI Taxonomy" id="1123350"/>
    <lineage>
        <taxon>Bacteria</taxon>
        <taxon>Bacillati</taxon>
        <taxon>Bacillota</taxon>
        <taxon>Clostridia</taxon>
        <taxon>Peptostreptococcales</taxon>
        <taxon>Peptostreptococcaceae</taxon>
        <taxon>Tepidibacter</taxon>
    </lineage>
</organism>
<evidence type="ECO:0000313" key="3">
    <source>
        <dbReference type="Proteomes" id="UP000242520"/>
    </source>
</evidence>
<evidence type="ECO:0000256" key="1">
    <source>
        <dbReference type="SAM" id="MobiDB-lite"/>
    </source>
</evidence>
<gene>
    <name evidence="2" type="ORF">SAMN02744040_02181</name>
</gene>
<keyword evidence="3" id="KW-1185">Reference proteome</keyword>
<dbReference type="Proteomes" id="UP000242520">
    <property type="component" value="Unassembled WGS sequence"/>
</dbReference>
<reference evidence="3" key="1">
    <citation type="submission" date="2016-11" db="EMBL/GenBank/DDBJ databases">
        <authorList>
            <person name="Varghese N."/>
            <person name="Submissions S."/>
        </authorList>
    </citation>
    <scope>NUCLEOTIDE SEQUENCE [LARGE SCALE GENOMIC DNA]</scope>
    <source>
        <strain evidence="3">DSM 15285</strain>
    </source>
</reference>
<dbReference type="OrthoDB" id="1753427at2"/>
<feature type="compositionally biased region" description="Basic residues" evidence="1">
    <location>
        <begin position="43"/>
        <end position="55"/>
    </location>
</feature>
<name>A0A1M5THX7_9FIRM</name>
<proteinExistence type="predicted"/>